<reference evidence="2 3" key="1">
    <citation type="submission" date="2020-08" db="EMBL/GenBank/DDBJ databases">
        <title>Genomic Encyclopedia of Type Strains, Phase IV (KMG-IV): sequencing the most valuable type-strain genomes for metagenomic binning, comparative biology and taxonomic classification.</title>
        <authorList>
            <person name="Goeker M."/>
        </authorList>
    </citation>
    <scope>NUCLEOTIDE SEQUENCE [LARGE SCALE GENOMIC DNA]</scope>
    <source>
        <strain evidence="2 3">DSM 101064</strain>
    </source>
</reference>
<name>A0A7W9F0L7_9RHOB</name>
<evidence type="ECO:0000313" key="2">
    <source>
        <dbReference type="EMBL" id="MBB5723355.1"/>
    </source>
</evidence>
<organism evidence="2 3">
    <name type="scientific">Yoonia ponticola</name>
    <dbReference type="NCBI Taxonomy" id="1524255"/>
    <lineage>
        <taxon>Bacteria</taxon>
        <taxon>Pseudomonadati</taxon>
        <taxon>Pseudomonadota</taxon>
        <taxon>Alphaproteobacteria</taxon>
        <taxon>Rhodobacterales</taxon>
        <taxon>Paracoccaceae</taxon>
        <taxon>Yoonia</taxon>
    </lineage>
</organism>
<accession>A0A7W9F0L7</accession>
<protein>
    <submittedName>
        <fullName evidence="2">Putative DNA-binding transcriptional regulator AlpA</fullName>
    </submittedName>
</protein>
<keyword evidence="2" id="KW-0238">DNA-binding</keyword>
<sequence length="144" mass="15756">MARSSLYPALAASDVKSDDVLPSRMDTPKSADASDGRKATSRVQLDMFLSEAAPVSIGDTAVKKQTAQCVRCTECFLSDREVAKRYDISRASVWRWLASEPAFPAPVKLSAGTSRWKLSDLIQFEAKARKAERKKRSATTLGAD</sequence>
<evidence type="ECO:0000256" key="1">
    <source>
        <dbReference type="SAM" id="MobiDB-lite"/>
    </source>
</evidence>
<proteinExistence type="predicted"/>
<keyword evidence="3" id="KW-1185">Reference proteome</keyword>
<dbReference type="RefSeq" id="WP_221235434.1">
    <property type="nucleotide sequence ID" value="NZ_JACIJM010000009.1"/>
</dbReference>
<dbReference type="AlphaFoldDB" id="A0A7W9F0L7"/>
<evidence type="ECO:0000313" key="3">
    <source>
        <dbReference type="Proteomes" id="UP000535415"/>
    </source>
</evidence>
<gene>
    <name evidence="2" type="ORF">FHS72_002995</name>
</gene>
<feature type="region of interest" description="Disordered" evidence="1">
    <location>
        <begin position="18"/>
        <end position="39"/>
    </location>
</feature>
<dbReference type="GO" id="GO:0003677">
    <property type="term" value="F:DNA binding"/>
    <property type="evidence" value="ECO:0007669"/>
    <property type="project" value="UniProtKB-KW"/>
</dbReference>
<dbReference type="EMBL" id="JACIJM010000009">
    <property type="protein sequence ID" value="MBB5723355.1"/>
    <property type="molecule type" value="Genomic_DNA"/>
</dbReference>
<dbReference type="Proteomes" id="UP000535415">
    <property type="component" value="Unassembled WGS sequence"/>
</dbReference>
<feature type="compositionally biased region" description="Basic and acidic residues" evidence="1">
    <location>
        <begin position="18"/>
        <end position="38"/>
    </location>
</feature>
<comment type="caution">
    <text evidence="2">The sequence shown here is derived from an EMBL/GenBank/DDBJ whole genome shotgun (WGS) entry which is preliminary data.</text>
</comment>